<dbReference type="RefSeq" id="WP_117967173.1">
    <property type="nucleotide sequence ID" value="NZ_QRWJ01000043.1"/>
</dbReference>
<evidence type="ECO:0000313" key="1">
    <source>
        <dbReference type="EMBL" id="RHE17128.1"/>
    </source>
</evidence>
<reference evidence="1 2" key="1">
    <citation type="submission" date="2018-08" db="EMBL/GenBank/DDBJ databases">
        <title>A genome reference for cultivated species of the human gut microbiota.</title>
        <authorList>
            <person name="Zou Y."/>
            <person name="Xue W."/>
            <person name="Luo G."/>
        </authorList>
    </citation>
    <scope>NUCLEOTIDE SEQUENCE [LARGE SCALE GENOMIC DNA]</scope>
    <source>
        <strain evidence="1 2">AM29-12AC</strain>
    </source>
</reference>
<sequence length="122" mass="14243">MNSIELIYALKERLYDDAFDSYKKNFNKSTKGSDEYSEAIKFFQSLSDTEKEHILFLIKTIMWDTLSDFFSWLDGSYYVSGQTSNVELKLEDQQKNLNGFLQDIWVGIEGGMSKKDIEDSYL</sequence>
<accession>A0A414ID18</accession>
<proteinExistence type="predicted"/>
<comment type="caution">
    <text evidence="1">The sequence shown here is derived from an EMBL/GenBank/DDBJ whole genome shotgun (WGS) entry which is preliminary data.</text>
</comment>
<organism evidence="1 2">
    <name type="scientific">Bacteroides uniformis</name>
    <dbReference type="NCBI Taxonomy" id="820"/>
    <lineage>
        <taxon>Bacteria</taxon>
        <taxon>Pseudomonadati</taxon>
        <taxon>Bacteroidota</taxon>
        <taxon>Bacteroidia</taxon>
        <taxon>Bacteroidales</taxon>
        <taxon>Bacteroidaceae</taxon>
        <taxon>Bacteroides</taxon>
    </lineage>
</organism>
<name>A0A414ID18_BACUN</name>
<gene>
    <name evidence="1" type="ORF">DW758_20835</name>
</gene>
<evidence type="ECO:0000313" key="2">
    <source>
        <dbReference type="Proteomes" id="UP000283601"/>
    </source>
</evidence>
<dbReference type="Proteomes" id="UP000283601">
    <property type="component" value="Unassembled WGS sequence"/>
</dbReference>
<dbReference type="AlphaFoldDB" id="A0A414ID18"/>
<dbReference type="EMBL" id="QSJZ01000039">
    <property type="protein sequence ID" value="RHE17128.1"/>
    <property type="molecule type" value="Genomic_DNA"/>
</dbReference>
<protein>
    <submittedName>
        <fullName evidence="1">Uncharacterized protein</fullName>
    </submittedName>
</protein>